<dbReference type="FunFam" id="3.40.50.300:FF:000456">
    <property type="entry name" value="Ras-related protein RABC1"/>
    <property type="match status" value="1"/>
</dbReference>
<evidence type="ECO:0000256" key="8">
    <source>
        <dbReference type="ARBA" id="ARBA00023136"/>
    </source>
</evidence>
<dbReference type="Gramene" id="Pp3c5_3390V3.1">
    <property type="protein sequence ID" value="PAC:32954783.CDS.1"/>
    <property type="gene ID" value="Pp3c5_3390"/>
</dbReference>
<dbReference type="SUPFAM" id="SSF52540">
    <property type="entry name" value="P-loop containing nucleoside triphosphate hydrolases"/>
    <property type="match status" value="1"/>
</dbReference>
<gene>
    <name evidence="12" type="primary">LOC112282865</name>
    <name evidence="11" type="ORF">PHYPA_007191</name>
</gene>
<keyword evidence="7" id="KW-0342">GTP-binding</keyword>
<dbReference type="InterPro" id="IPR001806">
    <property type="entry name" value="Small_GTPase"/>
</dbReference>
<protein>
    <submittedName>
        <fullName evidence="11 12">Uncharacterized protein</fullName>
    </submittedName>
</protein>
<keyword evidence="6" id="KW-0653">Protein transport</keyword>
<evidence type="ECO:0000313" key="12">
    <source>
        <dbReference type="EnsemblPlants" id="PAC:32954783.CDS.1"/>
    </source>
</evidence>
<dbReference type="PANTHER" id="PTHR47977">
    <property type="entry name" value="RAS-RELATED PROTEIN RAB"/>
    <property type="match status" value="1"/>
</dbReference>
<comment type="subcellular location">
    <subcellularLocation>
        <location evidence="1">Cell membrane</location>
        <topology evidence="1">Lipid-anchor</topology>
        <orientation evidence="1">Cytoplasmic side</orientation>
    </subcellularLocation>
</comment>
<dbReference type="PRINTS" id="PR00449">
    <property type="entry name" value="RASTRNSFRMNG"/>
</dbReference>
<dbReference type="OrthoDB" id="9989112at2759"/>
<dbReference type="EnsemblPlants" id="Pp3c5_3390V3.1">
    <property type="protein sequence ID" value="PAC:32954783.CDS.1"/>
    <property type="gene ID" value="Pp3c5_3390"/>
</dbReference>
<keyword evidence="9" id="KW-0449">Lipoprotein</keyword>
<evidence type="ECO:0000256" key="4">
    <source>
        <dbReference type="ARBA" id="ARBA00022475"/>
    </source>
</evidence>
<dbReference type="Gene3D" id="3.40.50.300">
    <property type="entry name" value="P-loop containing nucleotide triphosphate hydrolases"/>
    <property type="match status" value="1"/>
</dbReference>
<keyword evidence="13" id="KW-1185">Reference proteome</keyword>
<reference evidence="11 13" key="2">
    <citation type="journal article" date="2018" name="Plant J.">
        <title>The Physcomitrella patens chromosome-scale assembly reveals moss genome structure and evolution.</title>
        <authorList>
            <person name="Lang D."/>
            <person name="Ullrich K.K."/>
            <person name="Murat F."/>
            <person name="Fuchs J."/>
            <person name="Jenkins J."/>
            <person name="Haas F.B."/>
            <person name="Piednoel M."/>
            <person name="Gundlach H."/>
            <person name="Van Bel M."/>
            <person name="Meyberg R."/>
            <person name="Vives C."/>
            <person name="Morata J."/>
            <person name="Symeonidi A."/>
            <person name="Hiss M."/>
            <person name="Muchero W."/>
            <person name="Kamisugi Y."/>
            <person name="Saleh O."/>
            <person name="Blanc G."/>
            <person name="Decker E.L."/>
            <person name="van Gessel N."/>
            <person name="Grimwood J."/>
            <person name="Hayes R.D."/>
            <person name="Graham S.W."/>
            <person name="Gunter L.E."/>
            <person name="McDaniel S.F."/>
            <person name="Hoernstein S.N.W."/>
            <person name="Larsson A."/>
            <person name="Li F.W."/>
            <person name="Perroud P.F."/>
            <person name="Phillips J."/>
            <person name="Ranjan P."/>
            <person name="Rokshar D.S."/>
            <person name="Rothfels C.J."/>
            <person name="Schneider L."/>
            <person name="Shu S."/>
            <person name="Stevenson D.W."/>
            <person name="Thummler F."/>
            <person name="Tillich M."/>
            <person name="Villarreal Aguilar J.C."/>
            <person name="Widiez T."/>
            <person name="Wong G.K."/>
            <person name="Wymore A."/>
            <person name="Zhang Y."/>
            <person name="Zimmer A.D."/>
            <person name="Quatrano R.S."/>
            <person name="Mayer K.F.X."/>
            <person name="Goodstein D."/>
            <person name="Casacuberta J.M."/>
            <person name="Vandepoele K."/>
            <person name="Reski R."/>
            <person name="Cuming A.C."/>
            <person name="Tuskan G.A."/>
            <person name="Maumus F."/>
            <person name="Salse J."/>
            <person name="Schmutz J."/>
            <person name="Rensing S.A."/>
        </authorList>
    </citation>
    <scope>NUCLEOTIDE SEQUENCE [LARGE SCALE GENOMIC DNA]</scope>
    <source>
        <strain evidence="12 13">cv. Gransden 2004</strain>
    </source>
</reference>
<dbReference type="CDD" id="cd01863">
    <property type="entry name" value="Rab18"/>
    <property type="match status" value="1"/>
</dbReference>
<evidence type="ECO:0000256" key="1">
    <source>
        <dbReference type="ARBA" id="ARBA00004342"/>
    </source>
</evidence>
<dbReference type="GO" id="GO:0005886">
    <property type="term" value="C:plasma membrane"/>
    <property type="evidence" value="ECO:0007669"/>
    <property type="project" value="UniProtKB-SubCell"/>
</dbReference>
<comment type="similarity">
    <text evidence="2">Belongs to the small GTPase superfamily. Rab family.</text>
</comment>
<dbReference type="EMBL" id="ABEU02000005">
    <property type="protein sequence ID" value="PNR53516.1"/>
    <property type="molecule type" value="Genomic_DNA"/>
</dbReference>
<dbReference type="OMA" id="CGCLFTE"/>
<dbReference type="GO" id="GO:0006886">
    <property type="term" value="P:intracellular protein transport"/>
    <property type="evidence" value="ECO:0000318"/>
    <property type="project" value="GO_Central"/>
</dbReference>
<evidence type="ECO:0000256" key="9">
    <source>
        <dbReference type="ARBA" id="ARBA00023288"/>
    </source>
</evidence>
<dbReference type="GO" id="GO:0003924">
    <property type="term" value="F:GTPase activity"/>
    <property type="evidence" value="ECO:0000318"/>
    <property type="project" value="GO_Central"/>
</dbReference>
<dbReference type="PaxDb" id="3218-PP1S72_316V6.1"/>
<dbReference type="RefSeq" id="XP_024376750.1">
    <property type="nucleotide sequence ID" value="XM_024520982.2"/>
</dbReference>
<sequence>MAGSRGEFDHLFKVLLIGDSGVGKSSLLLRFTADKFDDLSPTIGVDFKVEMMILGTKRLKLTIWDTAGQERFRTLTSSYYRGAHGIILVYDVSRRTTFTDFSDVWLKEVEWFSTNKDCIKVLVGNKVDLEERERVVAKKEGVAFARQHGCLFLEASAKTCVNVQRCFDELVQKILDTPSLHANTAQLRKNVIYKCPPFMIVRVSHMLS</sequence>
<evidence type="ECO:0000313" key="11">
    <source>
        <dbReference type="EMBL" id="PNR53516.1"/>
    </source>
</evidence>
<dbReference type="GO" id="GO:0012505">
    <property type="term" value="C:endomembrane system"/>
    <property type="evidence" value="ECO:0000318"/>
    <property type="project" value="GO_Central"/>
</dbReference>
<evidence type="ECO:0000256" key="3">
    <source>
        <dbReference type="ARBA" id="ARBA00022448"/>
    </source>
</evidence>
<dbReference type="AlphaFoldDB" id="A9SFA0"/>
<evidence type="ECO:0000313" key="13">
    <source>
        <dbReference type="Proteomes" id="UP000006727"/>
    </source>
</evidence>
<evidence type="ECO:0000256" key="7">
    <source>
        <dbReference type="ARBA" id="ARBA00023134"/>
    </source>
</evidence>
<dbReference type="GO" id="GO:0005794">
    <property type="term" value="C:Golgi apparatus"/>
    <property type="evidence" value="ECO:0000318"/>
    <property type="project" value="GO_Central"/>
</dbReference>
<keyword evidence="3" id="KW-0813">Transport</keyword>
<dbReference type="eggNOG" id="KOG0080">
    <property type="taxonomic scope" value="Eukaryota"/>
</dbReference>
<dbReference type="SMART" id="SM00177">
    <property type="entry name" value="ARF"/>
    <property type="match status" value="1"/>
</dbReference>
<keyword evidence="8" id="KW-0472">Membrane</keyword>
<accession>A9SFA0</accession>
<name>A9SFA0_PHYPA</name>
<keyword evidence="4" id="KW-1003">Cell membrane</keyword>
<dbReference type="InterPro" id="IPR027417">
    <property type="entry name" value="P-loop_NTPase"/>
</dbReference>
<dbReference type="PROSITE" id="PS51421">
    <property type="entry name" value="RAS"/>
    <property type="match status" value="1"/>
</dbReference>
<dbReference type="STRING" id="3218.A9SFA0"/>
<organism evidence="11">
    <name type="scientific">Physcomitrium patens</name>
    <name type="common">Spreading-leaved earth moss</name>
    <name type="synonym">Physcomitrella patens</name>
    <dbReference type="NCBI Taxonomy" id="3218"/>
    <lineage>
        <taxon>Eukaryota</taxon>
        <taxon>Viridiplantae</taxon>
        <taxon>Streptophyta</taxon>
        <taxon>Embryophyta</taxon>
        <taxon>Bryophyta</taxon>
        <taxon>Bryophytina</taxon>
        <taxon>Bryopsida</taxon>
        <taxon>Funariidae</taxon>
        <taxon>Funariales</taxon>
        <taxon>Funariaceae</taxon>
        <taxon>Physcomitrium</taxon>
    </lineage>
</organism>
<dbReference type="Proteomes" id="UP000006727">
    <property type="component" value="Chromosome 5"/>
</dbReference>
<reference evidence="11 13" key="1">
    <citation type="journal article" date="2008" name="Science">
        <title>The Physcomitrella genome reveals evolutionary insights into the conquest of land by plants.</title>
        <authorList>
            <person name="Rensing S."/>
            <person name="Lang D."/>
            <person name="Zimmer A."/>
            <person name="Terry A."/>
            <person name="Salamov A."/>
            <person name="Shapiro H."/>
            <person name="Nishiyama T."/>
            <person name="Perroud P.-F."/>
            <person name="Lindquist E."/>
            <person name="Kamisugi Y."/>
            <person name="Tanahashi T."/>
            <person name="Sakakibara K."/>
            <person name="Fujita T."/>
            <person name="Oishi K."/>
            <person name="Shin-I T."/>
            <person name="Kuroki Y."/>
            <person name="Toyoda A."/>
            <person name="Suzuki Y."/>
            <person name="Hashimoto A."/>
            <person name="Yamaguchi K."/>
            <person name="Sugano A."/>
            <person name="Kohara Y."/>
            <person name="Fujiyama A."/>
            <person name="Anterola A."/>
            <person name="Aoki S."/>
            <person name="Ashton N."/>
            <person name="Barbazuk W.B."/>
            <person name="Barker E."/>
            <person name="Bennetzen J."/>
            <person name="Bezanilla M."/>
            <person name="Blankenship R."/>
            <person name="Cho S.H."/>
            <person name="Dutcher S."/>
            <person name="Estelle M."/>
            <person name="Fawcett J.A."/>
            <person name="Gundlach H."/>
            <person name="Hanada K."/>
            <person name="Heyl A."/>
            <person name="Hicks K.A."/>
            <person name="Hugh J."/>
            <person name="Lohr M."/>
            <person name="Mayer K."/>
            <person name="Melkozernov A."/>
            <person name="Murata T."/>
            <person name="Nelson D."/>
            <person name="Pils B."/>
            <person name="Prigge M."/>
            <person name="Reiss B."/>
            <person name="Renner T."/>
            <person name="Rombauts S."/>
            <person name="Rushton P."/>
            <person name="Sanderfoot A."/>
            <person name="Schween G."/>
            <person name="Shiu S.-H."/>
            <person name="Stueber K."/>
            <person name="Theodoulou F.L."/>
            <person name="Tu H."/>
            <person name="Van de Peer Y."/>
            <person name="Verrier P.J."/>
            <person name="Waters E."/>
            <person name="Wood A."/>
            <person name="Yang L."/>
            <person name="Cove D."/>
            <person name="Cuming A."/>
            <person name="Hasebe M."/>
            <person name="Lucas S."/>
            <person name="Mishler D.B."/>
            <person name="Reski R."/>
            <person name="Grigoriev I."/>
            <person name="Quatrano R.S."/>
            <person name="Boore J.L."/>
        </authorList>
    </citation>
    <scope>NUCLEOTIDE SEQUENCE [LARGE SCALE GENOMIC DNA]</scope>
    <source>
        <strain evidence="12 13">cv. Gransden 2004</strain>
    </source>
</reference>
<evidence type="ECO:0000256" key="10">
    <source>
        <dbReference type="ARBA" id="ARBA00060176"/>
    </source>
</evidence>
<comment type="function">
    <text evidence="10">Intracellular vesicle trafficking and protein transport.</text>
</comment>
<dbReference type="Pfam" id="PF00071">
    <property type="entry name" value="Ras"/>
    <property type="match status" value="1"/>
</dbReference>
<reference evidence="12" key="3">
    <citation type="submission" date="2020-12" db="UniProtKB">
        <authorList>
            <consortium name="EnsemblPlants"/>
        </authorList>
    </citation>
    <scope>IDENTIFICATION</scope>
</reference>
<dbReference type="NCBIfam" id="TIGR00231">
    <property type="entry name" value="small_GTP"/>
    <property type="match status" value="1"/>
</dbReference>
<dbReference type="HOGENOM" id="CLU_041217_10_1_1"/>
<dbReference type="SMART" id="SM00174">
    <property type="entry name" value="RHO"/>
    <property type="match status" value="1"/>
</dbReference>
<dbReference type="SMART" id="SM00173">
    <property type="entry name" value="RAS"/>
    <property type="match status" value="1"/>
</dbReference>
<dbReference type="PROSITE" id="PS51419">
    <property type="entry name" value="RAB"/>
    <property type="match status" value="1"/>
</dbReference>
<dbReference type="SMART" id="SM00175">
    <property type="entry name" value="RAB"/>
    <property type="match status" value="1"/>
</dbReference>
<dbReference type="SMART" id="SM00176">
    <property type="entry name" value="RAN"/>
    <property type="match status" value="1"/>
</dbReference>
<dbReference type="PROSITE" id="PS51420">
    <property type="entry name" value="RHO"/>
    <property type="match status" value="1"/>
</dbReference>
<evidence type="ECO:0000256" key="6">
    <source>
        <dbReference type="ARBA" id="ARBA00022927"/>
    </source>
</evidence>
<dbReference type="GeneID" id="112282865"/>
<proteinExistence type="inferred from homology"/>
<keyword evidence="5" id="KW-0547">Nucleotide-binding</keyword>
<dbReference type="GO" id="GO:0005525">
    <property type="term" value="F:GTP binding"/>
    <property type="evidence" value="ECO:0007669"/>
    <property type="project" value="UniProtKB-KW"/>
</dbReference>
<dbReference type="InterPro" id="IPR005225">
    <property type="entry name" value="Small_GTP-bd"/>
</dbReference>
<dbReference type="InterPro" id="IPR050227">
    <property type="entry name" value="Rab"/>
</dbReference>
<evidence type="ECO:0000256" key="2">
    <source>
        <dbReference type="ARBA" id="ARBA00006270"/>
    </source>
</evidence>
<evidence type="ECO:0000256" key="5">
    <source>
        <dbReference type="ARBA" id="ARBA00022741"/>
    </source>
</evidence>